<evidence type="ECO:0008006" key="4">
    <source>
        <dbReference type="Google" id="ProtNLM"/>
    </source>
</evidence>
<dbReference type="EMBL" id="AP023321">
    <property type="protein sequence ID" value="BCI59369.1"/>
    <property type="molecule type" value="Genomic_DNA"/>
</dbReference>
<sequence length="206" mass="24156">MEPKAKDLIEERQIHITQRHYINGTLDVQRRIGILRHTPFVMLVDFIVLFFTTKWFVEMYAANGEASTVEYGLLFFLTFCVIYSVFIFTSLLPTRFAVRAREDYNTGLVTKQIRFVRFYKDRFELSGTGIDITAYYSKMIQCLENDDLFLFVPDRSGLSYMIPKEDLGDFAGELHSRIRKEMGKRYHKMTSFPGRKDFGRSFNKGA</sequence>
<dbReference type="KEGG" id="sman:C12CBH8_00080"/>
<reference evidence="3" key="1">
    <citation type="submission" date="2020-07" db="EMBL/GenBank/DDBJ databases">
        <title>Complete genome sequencing of Clostridia bacterium strain 12CBH8.</title>
        <authorList>
            <person name="Sakamoto M."/>
            <person name="Murakami T."/>
            <person name="Mori H."/>
        </authorList>
    </citation>
    <scope>NUCLEOTIDE SEQUENCE [LARGE SCALE GENOMIC DNA]</scope>
    <source>
        <strain evidence="3">12CBH8</strain>
    </source>
</reference>
<dbReference type="AlphaFoldDB" id="A0A7I8D1Q1"/>
<feature type="transmembrane region" description="Helical" evidence="1">
    <location>
        <begin position="69"/>
        <end position="92"/>
    </location>
</feature>
<name>A0A7I8D1Q1_9FIRM</name>
<evidence type="ECO:0000313" key="3">
    <source>
        <dbReference type="Proteomes" id="UP000593890"/>
    </source>
</evidence>
<dbReference type="Proteomes" id="UP000593890">
    <property type="component" value="Chromosome"/>
</dbReference>
<protein>
    <recommendedName>
        <fullName evidence="4">YcxB-like protein domain-containing protein</fullName>
    </recommendedName>
</protein>
<evidence type="ECO:0000313" key="2">
    <source>
        <dbReference type="EMBL" id="BCI59369.1"/>
    </source>
</evidence>
<organism evidence="2 3">
    <name type="scientific">Solibaculum mannosilyticum</name>
    <dbReference type="NCBI Taxonomy" id="2780922"/>
    <lineage>
        <taxon>Bacteria</taxon>
        <taxon>Bacillati</taxon>
        <taxon>Bacillota</taxon>
        <taxon>Clostridia</taxon>
        <taxon>Eubacteriales</taxon>
        <taxon>Oscillospiraceae</taxon>
        <taxon>Solibaculum</taxon>
    </lineage>
</organism>
<dbReference type="RefSeq" id="WP_215533299.1">
    <property type="nucleotide sequence ID" value="NZ_AP023321.1"/>
</dbReference>
<keyword evidence="3" id="KW-1185">Reference proteome</keyword>
<keyword evidence="1" id="KW-0472">Membrane</keyword>
<accession>A0A7I8D1Q1</accession>
<feature type="transmembrane region" description="Helical" evidence="1">
    <location>
        <begin position="40"/>
        <end position="57"/>
    </location>
</feature>
<keyword evidence="1" id="KW-0812">Transmembrane</keyword>
<keyword evidence="1" id="KW-1133">Transmembrane helix</keyword>
<gene>
    <name evidence="2" type="ORF">C12CBH8_00080</name>
</gene>
<evidence type="ECO:0000256" key="1">
    <source>
        <dbReference type="SAM" id="Phobius"/>
    </source>
</evidence>
<proteinExistence type="predicted"/>